<evidence type="ECO:0000313" key="8">
    <source>
        <dbReference type="Proteomes" id="UP000037035"/>
    </source>
</evidence>
<dbReference type="InterPro" id="IPR001995">
    <property type="entry name" value="Peptidase_A2_cat"/>
</dbReference>
<dbReference type="InterPro" id="IPR051642">
    <property type="entry name" value="SWI6-like"/>
</dbReference>
<evidence type="ECO:0000256" key="2">
    <source>
        <dbReference type="ARBA" id="ARBA00023043"/>
    </source>
</evidence>
<feature type="compositionally biased region" description="Low complexity" evidence="4">
    <location>
        <begin position="248"/>
        <end position="259"/>
    </location>
</feature>
<dbReference type="GO" id="GO:0004190">
    <property type="term" value="F:aspartic-type endopeptidase activity"/>
    <property type="evidence" value="ECO:0007669"/>
    <property type="project" value="InterPro"/>
</dbReference>
<evidence type="ECO:0000259" key="6">
    <source>
        <dbReference type="PROSITE" id="PS51299"/>
    </source>
</evidence>
<evidence type="ECO:0000259" key="5">
    <source>
        <dbReference type="PROSITE" id="PS50175"/>
    </source>
</evidence>
<feature type="repeat" description="ANK" evidence="3">
    <location>
        <begin position="348"/>
        <end position="380"/>
    </location>
</feature>
<dbReference type="GO" id="GO:0006508">
    <property type="term" value="P:proteolysis"/>
    <property type="evidence" value="ECO:0007669"/>
    <property type="project" value="InterPro"/>
</dbReference>
<feature type="compositionally biased region" description="Low complexity" evidence="4">
    <location>
        <begin position="276"/>
        <end position="285"/>
    </location>
</feature>
<protein>
    <recommendedName>
        <fullName evidence="9">HTH APSES-type domain-containing protein</fullName>
    </recommendedName>
</protein>
<name>A0A0L6V038_9BASI</name>
<feature type="domain" description="Peptidase A2" evidence="5">
    <location>
        <begin position="486"/>
        <end position="498"/>
    </location>
</feature>
<comment type="caution">
    <text evidence="7">The sequence shown here is derived from an EMBL/GenBank/DDBJ whole genome shotgun (WGS) entry which is preliminary data.</text>
</comment>
<proteinExistence type="predicted"/>
<feature type="domain" description="HTH APSES-type" evidence="6">
    <location>
        <begin position="44"/>
        <end position="150"/>
    </location>
</feature>
<reference evidence="7 8" key="1">
    <citation type="submission" date="2015-08" db="EMBL/GenBank/DDBJ databases">
        <title>Next Generation Sequencing and Analysis of the Genome of Puccinia sorghi L Schw, the Causal Agent of Maize Common Rust.</title>
        <authorList>
            <person name="Rochi L."/>
            <person name="Burguener G."/>
            <person name="Darino M."/>
            <person name="Turjanski A."/>
            <person name="Kreff E."/>
            <person name="Dieguez M.J."/>
            <person name="Sacco F."/>
        </authorList>
    </citation>
    <scope>NUCLEOTIDE SEQUENCE [LARGE SCALE GENOMIC DNA]</scope>
    <source>
        <strain evidence="7 8">RO10H11247</strain>
    </source>
</reference>
<organism evidence="7 8">
    <name type="scientific">Puccinia sorghi</name>
    <dbReference type="NCBI Taxonomy" id="27349"/>
    <lineage>
        <taxon>Eukaryota</taxon>
        <taxon>Fungi</taxon>
        <taxon>Dikarya</taxon>
        <taxon>Basidiomycota</taxon>
        <taxon>Pucciniomycotina</taxon>
        <taxon>Pucciniomycetes</taxon>
        <taxon>Pucciniales</taxon>
        <taxon>Pucciniaceae</taxon>
        <taxon>Puccinia</taxon>
    </lineage>
</organism>
<dbReference type="SUPFAM" id="SSF48403">
    <property type="entry name" value="Ankyrin repeat"/>
    <property type="match status" value="1"/>
</dbReference>
<dbReference type="Gene3D" id="1.25.40.20">
    <property type="entry name" value="Ankyrin repeat-containing domain"/>
    <property type="match status" value="1"/>
</dbReference>
<dbReference type="PANTHER" id="PTHR43828">
    <property type="entry name" value="ASPARAGINASE"/>
    <property type="match status" value="1"/>
</dbReference>
<dbReference type="InterPro" id="IPR018004">
    <property type="entry name" value="KilA/APSES_HTH"/>
</dbReference>
<dbReference type="OrthoDB" id="6718656at2759"/>
<dbReference type="STRING" id="27349.A0A0L6V038"/>
<dbReference type="FunFam" id="3.10.260.10:FF:000001">
    <property type="entry name" value="APSES transcription factor (MbpA)"/>
    <property type="match status" value="1"/>
</dbReference>
<feature type="region of interest" description="Disordered" evidence="4">
    <location>
        <begin position="153"/>
        <end position="285"/>
    </location>
</feature>
<feature type="compositionally biased region" description="Polar residues" evidence="4">
    <location>
        <begin position="24"/>
        <end position="37"/>
    </location>
</feature>
<dbReference type="VEuPathDB" id="FungiDB:VP01_311g7"/>
<dbReference type="InterPro" id="IPR036887">
    <property type="entry name" value="HTH_APSES_sf"/>
</dbReference>
<dbReference type="GO" id="GO:0001228">
    <property type="term" value="F:DNA-binding transcription activator activity, RNA polymerase II-specific"/>
    <property type="evidence" value="ECO:0007669"/>
    <property type="project" value="UniProtKB-ARBA"/>
</dbReference>
<dbReference type="PROSITE" id="PS50088">
    <property type="entry name" value="ANK_REPEAT"/>
    <property type="match status" value="2"/>
</dbReference>
<dbReference type="GO" id="GO:0030907">
    <property type="term" value="C:MBF transcription complex"/>
    <property type="evidence" value="ECO:0007669"/>
    <property type="project" value="TreeGrafter"/>
</dbReference>
<dbReference type="PROSITE" id="PS50175">
    <property type="entry name" value="ASP_PROT_RETROV"/>
    <property type="match status" value="1"/>
</dbReference>
<dbReference type="GO" id="GO:0003677">
    <property type="term" value="F:DNA binding"/>
    <property type="evidence" value="ECO:0007669"/>
    <property type="project" value="InterPro"/>
</dbReference>
<dbReference type="InterPro" id="IPR003163">
    <property type="entry name" value="Tscrpt_reg_HTH_APSES-type"/>
</dbReference>
<dbReference type="SUPFAM" id="SSF54616">
    <property type="entry name" value="DNA-binding domain of Mlu1-box binding protein MBP1"/>
    <property type="match status" value="1"/>
</dbReference>
<feature type="repeat" description="ANK" evidence="3">
    <location>
        <begin position="469"/>
        <end position="501"/>
    </location>
</feature>
<dbReference type="PANTHER" id="PTHR43828:SF3">
    <property type="entry name" value="CHROMO DOMAIN-CONTAINING PROTEIN"/>
    <property type="match status" value="1"/>
</dbReference>
<dbReference type="AlphaFoldDB" id="A0A0L6V038"/>
<keyword evidence="8" id="KW-1185">Reference proteome</keyword>
<dbReference type="FunFam" id="1.25.40.20:FF:000347">
    <property type="entry name" value="Transcription factor, putative"/>
    <property type="match status" value="1"/>
</dbReference>
<feature type="compositionally biased region" description="Polar residues" evidence="4">
    <location>
        <begin position="155"/>
        <end position="183"/>
    </location>
</feature>
<evidence type="ECO:0008006" key="9">
    <source>
        <dbReference type="Google" id="ProtNLM"/>
    </source>
</evidence>
<evidence type="ECO:0000256" key="1">
    <source>
        <dbReference type="ARBA" id="ARBA00022737"/>
    </source>
</evidence>
<accession>A0A0L6V038</accession>
<feature type="compositionally biased region" description="Basic and acidic residues" evidence="4">
    <location>
        <begin position="773"/>
        <end position="789"/>
    </location>
</feature>
<dbReference type="Pfam" id="PF00023">
    <property type="entry name" value="Ank"/>
    <property type="match status" value="2"/>
</dbReference>
<dbReference type="InterPro" id="IPR002110">
    <property type="entry name" value="Ankyrin_rpt"/>
</dbReference>
<dbReference type="EMBL" id="LAVV01008080">
    <property type="protein sequence ID" value="KNZ53847.1"/>
    <property type="molecule type" value="Genomic_DNA"/>
</dbReference>
<dbReference type="GO" id="GO:0033309">
    <property type="term" value="C:SBF transcription complex"/>
    <property type="evidence" value="ECO:0007669"/>
    <property type="project" value="TreeGrafter"/>
</dbReference>
<keyword evidence="1" id="KW-0677">Repeat</keyword>
<dbReference type="InterPro" id="IPR036770">
    <property type="entry name" value="Ankyrin_rpt-contain_sf"/>
</dbReference>
<dbReference type="PROSITE" id="PS50297">
    <property type="entry name" value="ANK_REP_REGION"/>
    <property type="match status" value="2"/>
</dbReference>
<dbReference type="Gene3D" id="3.10.260.10">
    <property type="entry name" value="Transcription regulator HTH, APSES-type DNA-binding domain"/>
    <property type="match status" value="1"/>
</dbReference>
<dbReference type="Proteomes" id="UP000037035">
    <property type="component" value="Unassembled WGS sequence"/>
</dbReference>
<feature type="region of interest" description="Disordered" evidence="4">
    <location>
        <begin position="729"/>
        <end position="789"/>
    </location>
</feature>
<evidence type="ECO:0000256" key="4">
    <source>
        <dbReference type="SAM" id="MobiDB-lite"/>
    </source>
</evidence>
<evidence type="ECO:0000313" key="7">
    <source>
        <dbReference type="EMBL" id="KNZ53847.1"/>
    </source>
</evidence>
<evidence type="ECO:0000256" key="3">
    <source>
        <dbReference type="PROSITE-ProRule" id="PRU00023"/>
    </source>
</evidence>
<sequence length="837" mass="92057">MADHTKASHDIPVSSLDHHDQGNGAATASAHQFPNPNVQNNPHVYMAVYSTVPVYEMMVRGIGVMRRRSDSFMNATQILKVAGLDKSKRTRILEREIIQGEHEKIQGGYGRYQGTWVPFERAKELAVQLNVAHLLAALFDYLPGPSLEVARPPISNLQSTKPSSTSRLNSHKSTLARQTSRQSLNDKRERSGNSTPIANDPPEAGPSKRSRLNTPSRRSNGSGNTPCSLVEHHHSTMDPDFIVPPTYSQPTVVSQSTSSNTAPVSGATVSYPAGPSCLRKSNSSSRSHLEVALKAERNIHTLMSLFANPSDSEETQPENHQDNPNSLAEVNEVLEDPELEIDTPIDEHCHTALHWASSLARLGLVRAFLRSGADVNRGNDAGETPLMRSTLVTNNFEKESFNQLLELLHPSLWRLDHQDRTVLHHICLTANVKGRAESSRYYLECICEWIVNKHGGQFDSQFFDAVDHNGDTALNIAARVGNKHLVRMLLDVGADKTIGNNLGLKPIDFGVGGGETSAPHTDDVMAVPSRRNATASSVPSRSSRDIITSITSSVNSLAEDFDNEIRSKTDRLESVRAQLKVATRHLTTQRRQLESFKRDLDERALLELRLKKLRLAIAEEDGFDWTGRSDLDGRPAQAGKLFEQNGISTTLAGLSASQIQLDLEPDPFVPPENNESSLIYLRRVEKWYIRVLGLLRERIGKMKGSNLEQEAKYLKVIGSFIGHTCTNDFSSPESSMPGKPANPSAPTTKGVISMASPNKAPGDNYNGALMDGNPRKVSTETAGDRRELDGTQSDLLKQSMIDNKLLKQLMAAIESDGPELDLNRVAGFMQRVQSGSL</sequence>
<dbReference type="PROSITE" id="PS51299">
    <property type="entry name" value="HTH_APSES"/>
    <property type="match status" value="1"/>
</dbReference>
<dbReference type="SMART" id="SM00248">
    <property type="entry name" value="ANK"/>
    <property type="match status" value="2"/>
</dbReference>
<keyword evidence="2 3" id="KW-0040">ANK repeat</keyword>
<dbReference type="SMART" id="SM01252">
    <property type="entry name" value="KilA-N"/>
    <property type="match status" value="1"/>
</dbReference>
<gene>
    <name evidence="7" type="ORF">VP01_311g7</name>
</gene>
<feature type="region of interest" description="Disordered" evidence="4">
    <location>
        <begin position="1"/>
        <end position="37"/>
    </location>
</feature>
<feature type="compositionally biased region" description="Polar residues" evidence="4">
    <location>
        <begin position="212"/>
        <end position="227"/>
    </location>
</feature>
<dbReference type="Pfam" id="PF04383">
    <property type="entry name" value="KilA-N"/>
    <property type="match status" value="1"/>
</dbReference>